<accession>A0A2G8SPQ4</accession>
<evidence type="ECO:0000313" key="2">
    <source>
        <dbReference type="Proteomes" id="UP000230002"/>
    </source>
</evidence>
<protein>
    <recommendedName>
        <fullName evidence="3">Arrestin-like N-terminal domain-containing protein</fullName>
    </recommendedName>
</protein>
<comment type="caution">
    <text evidence="1">The sequence shown here is derived from an EMBL/GenBank/DDBJ whole genome shotgun (WGS) entry which is preliminary data.</text>
</comment>
<gene>
    <name evidence="1" type="ORF">GSI_02452</name>
</gene>
<dbReference type="Proteomes" id="UP000230002">
    <property type="component" value="Unassembled WGS sequence"/>
</dbReference>
<dbReference type="EMBL" id="AYKW01000003">
    <property type="protein sequence ID" value="PIL35722.1"/>
    <property type="molecule type" value="Genomic_DNA"/>
</dbReference>
<dbReference type="OrthoDB" id="2333384at2759"/>
<sequence>MSVTPLSAYAQALKKPTFTVHIEPALFVSGSTVYGEIELDVNRLQQDDTGHIYAELQGTILTKNRMAAGSDHFKLIENKFLRETITLWVRERDAHTTFRGVINIPFELKLSEDVPPSFGFESYMNNAHVRYAVEVVGVGSAPSAVNTRVKFPVVVVPNDPISNGTRTQLKLGWSHAWGRLKAEDKVRKYPWGEYAHVRVELLIPHVDTFPLFTNIPYTIVITTLSAPTKRKGNAGPHKNLFPQVPRSASEIDFEMRRFVEMETPYQPSNPEEHVVDIISKAHAPIPPVTVEIGKHTWIPEEGHDDRGRWRQEATFSSNMNLRYTPTFVTEEVKIKYSLFLRVEFSGSANTIRLCMPITIGSGIESSISLGSSIQGTIDLPS</sequence>
<evidence type="ECO:0008006" key="3">
    <source>
        <dbReference type="Google" id="ProtNLM"/>
    </source>
</evidence>
<reference evidence="1 2" key="1">
    <citation type="journal article" date="2015" name="Sci. Rep.">
        <title>Chromosome-level genome map provides insights into diverse defense mechanisms in the medicinal fungus Ganoderma sinense.</title>
        <authorList>
            <person name="Zhu Y."/>
            <person name="Xu J."/>
            <person name="Sun C."/>
            <person name="Zhou S."/>
            <person name="Xu H."/>
            <person name="Nelson D.R."/>
            <person name="Qian J."/>
            <person name="Song J."/>
            <person name="Luo H."/>
            <person name="Xiang L."/>
            <person name="Li Y."/>
            <person name="Xu Z."/>
            <person name="Ji A."/>
            <person name="Wang L."/>
            <person name="Lu S."/>
            <person name="Hayward A."/>
            <person name="Sun W."/>
            <person name="Li X."/>
            <person name="Schwartz D.C."/>
            <person name="Wang Y."/>
            <person name="Chen S."/>
        </authorList>
    </citation>
    <scope>NUCLEOTIDE SEQUENCE [LARGE SCALE GENOMIC DNA]</scope>
    <source>
        <strain evidence="1 2">ZZ0214-1</strain>
    </source>
</reference>
<keyword evidence="2" id="KW-1185">Reference proteome</keyword>
<proteinExistence type="predicted"/>
<dbReference type="Gene3D" id="2.60.40.640">
    <property type="match status" value="1"/>
</dbReference>
<dbReference type="InterPro" id="IPR014752">
    <property type="entry name" value="Arrestin-like_C"/>
</dbReference>
<evidence type="ECO:0000313" key="1">
    <source>
        <dbReference type="EMBL" id="PIL35722.1"/>
    </source>
</evidence>
<dbReference type="AlphaFoldDB" id="A0A2G8SPQ4"/>
<name>A0A2G8SPQ4_9APHY</name>
<dbReference type="STRING" id="1077348.A0A2G8SPQ4"/>
<organism evidence="1 2">
    <name type="scientific">Ganoderma sinense ZZ0214-1</name>
    <dbReference type="NCBI Taxonomy" id="1077348"/>
    <lineage>
        <taxon>Eukaryota</taxon>
        <taxon>Fungi</taxon>
        <taxon>Dikarya</taxon>
        <taxon>Basidiomycota</taxon>
        <taxon>Agaricomycotina</taxon>
        <taxon>Agaricomycetes</taxon>
        <taxon>Polyporales</taxon>
        <taxon>Polyporaceae</taxon>
        <taxon>Ganoderma</taxon>
    </lineage>
</organism>